<proteinExistence type="predicted"/>
<dbReference type="Proteomes" id="UP000320735">
    <property type="component" value="Unassembled WGS sequence"/>
</dbReference>
<evidence type="ECO:0000259" key="4">
    <source>
        <dbReference type="Pfam" id="PF07635"/>
    </source>
</evidence>
<dbReference type="EMBL" id="SJPP01000001">
    <property type="protein sequence ID" value="TWU13002.1"/>
    <property type="molecule type" value="Genomic_DNA"/>
</dbReference>
<dbReference type="Pfam" id="PF07635">
    <property type="entry name" value="PSCyt1"/>
    <property type="match status" value="1"/>
</dbReference>
<gene>
    <name evidence="5" type="ORF">CA54_18280</name>
</gene>
<evidence type="ECO:0000259" key="3">
    <source>
        <dbReference type="Pfam" id="PF07587"/>
    </source>
</evidence>
<sequence length="1068" mass="120111">MTGEGNDFYEHSKVTDLMVRAIRFCGCLILFVGAAVFYGIELHADEPSKPTSAKQDSTEKVSFRREILPLLFERCFLCHGPDEGTREAELRLDLAEEATRDRDGTFVIKPGDPAASEILARLTADDEALIMPPSDSGHEPLSKAQIENIRRWIAEGAQWSRHWAFVPPERPDVPTVKNTAWVRNAIDAFILQRLEQEDLAPTAEAKRVTLLRRLSLDLIGLPPTVDEIDAFLADESPAAYERQVERLLASPHYGERWGRIWLDAARYADSDGFEKDKPREVWFYRDWVINALNRDLPYNQFIIEQIAGDLLPNATQDQIVATGFLRNSMLNEEGGIDPEEFRMQAMFDRMDTVGKSVLGLTVQCAQCHSHKYDPFTHHDYYNMFAFLNNCHEAQPTVYTVAQQQKRDDIFRRINEIEEQLRAATSDWRERMAAWEEQVRGDQPQWTMLPIENAGNNSQRYLQQQDGSLLAQGYAPTRSTGQFSVTTDLPSIRSFRLEVLNDPNLPAGGPGRALNGLLALSEFKAQAVSVDDPQQKIDIKFARATADFSNDHRQLGPPYTDGKDPKAGLTGSVEYAIDGDQKTAWGIDAGPGRRNQPRKAVFVADKDVAFPGGTKLVFSLAQSHGGSNSNDNQTLNLGRFRISATGVEAVADPLSVAVREILEVPMEDRTESQLSTVFRYWRTTVPDWSAENEQIETLWSEHPEGTTQFVLRERDAERPTHLLDRGDFLKPKDIADPAVPEFLNPLSQGKPVNRLAFAKWLVDPQSPTTARSIVNRVWQAYFGTGLVDTPEDLGSTGSLPSHPELLDWLSVELVEQGWSLKHLHRQIVLSNTYRQDSSVTADLLARDPVNRLLARGPRFRVDAEVVRDIFLAASRLLEKKVGGPSVFPPAPEFLFRRPASYGDKTWNVETGPQRYRRALYTFRFRSIPYPALQAFDAPSGEIATVQRPRSNSPLQALTTLNEPLFFECAEGLAQQTIAQGGESDQDRLEFAFRSCVSRKPTPEESATLLEFLDEQTQRLQDGSLDPKQILGNQQGDTSELPEIVEQIQLAAWTVVSRVLLNLDETITKE</sequence>
<comment type="caution">
    <text evidence="5">The sequence shown here is derived from an EMBL/GenBank/DDBJ whole genome shotgun (WGS) entry which is preliminary data.</text>
</comment>
<dbReference type="InterPro" id="IPR011444">
    <property type="entry name" value="DUF1549"/>
</dbReference>
<keyword evidence="1" id="KW-0812">Transmembrane</keyword>
<feature type="domain" description="DUF1549" evidence="2">
    <location>
        <begin position="186"/>
        <end position="391"/>
    </location>
</feature>
<evidence type="ECO:0000259" key="2">
    <source>
        <dbReference type="Pfam" id="PF07583"/>
    </source>
</evidence>
<keyword evidence="1" id="KW-1133">Transmembrane helix</keyword>
<keyword evidence="6" id="KW-1185">Reference proteome</keyword>
<protein>
    <submittedName>
        <fullName evidence="5">Planctomycete cytochrome C</fullName>
    </submittedName>
</protein>
<dbReference type="InterPro" id="IPR022655">
    <property type="entry name" value="DUF1553"/>
</dbReference>
<dbReference type="Pfam" id="PF07587">
    <property type="entry name" value="PSD1"/>
    <property type="match status" value="1"/>
</dbReference>
<keyword evidence="1" id="KW-0472">Membrane</keyword>
<dbReference type="Pfam" id="PF07583">
    <property type="entry name" value="PSCyt2"/>
    <property type="match status" value="1"/>
</dbReference>
<reference evidence="5 6" key="1">
    <citation type="submission" date="2019-02" db="EMBL/GenBank/DDBJ databases">
        <title>Deep-cultivation of Planctomycetes and their phenomic and genomic characterization uncovers novel biology.</title>
        <authorList>
            <person name="Wiegand S."/>
            <person name="Jogler M."/>
            <person name="Boedeker C."/>
            <person name="Pinto D."/>
            <person name="Vollmers J."/>
            <person name="Rivas-Marin E."/>
            <person name="Kohn T."/>
            <person name="Peeters S.H."/>
            <person name="Heuer A."/>
            <person name="Rast P."/>
            <person name="Oberbeckmann S."/>
            <person name="Bunk B."/>
            <person name="Jeske O."/>
            <person name="Meyerdierks A."/>
            <person name="Storesund J.E."/>
            <person name="Kallscheuer N."/>
            <person name="Luecker S."/>
            <person name="Lage O.M."/>
            <person name="Pohl T."/>
            <person name="Merkel B.J."/>
            <person name="Hornburger P."/>
            <person name="Mueller R.-W."/>
            <person name="Bruemmer F."/>
            <person name="Labrenz M."/>
            <person name="Spormann A.M."/>
            <person name="Op Den Camp H."/>
            <person name="Overmann J."/>
            <person name="Amann R."/>
            <person name="Jetten M.S.M."/>
            <person name="Mascher T."/>
            <person name="Medema M.H."/>
            <person name="Devos D.P."/>
            <person name="Kaster A.-K."/>
            <person name="Ovreas L."/>
            <person name="Rohde M."/>
            <person name="Galperin M.Y."/>
            <person name="Jogler C."/>
        </authorList>
    </citation>
    <scope>NUCLEOTIDE SEQUENCE [LARGE SCALE GENOMIC DNA]</scope>
    <source>
        <strain evidence="5 6">CA54</strain>
    </source>
</reference>
<accession>A0A5C6BMN7</accession>
<evidence type="ECO:0000313" key="6">
    <source>
        <dbReference type="Proteomes" id="UP000320735"/>
    </source>
</evidence>
<feature type="domain" description="DUF1553" evidence="3">
    <location>
        <begin position="752"/>
        <end position="1011"/>
    </location>
</feature>
<dbReference type="AlphaFoldDB" id="A0A5C6BMN7"/>
<dbReference type="InterPro" id="IPR011429">
    <property type="entry name" value="Cyt_c_Planctomycete-type"/>
</dbReference>
<evidence type="ECO:0000256" key="1">
    <source>
        <dbReference type="SAM" id="Phobius"/>
    </source>
</evidence>
<feature type="transmembrane region" description="Helical" evidence="1">
    <location>
        <begin position="21"/>
        <end position="40"/>
    </location>
</feature>
<dbReference type="PANTHER" id="PTHR35889">
    <property type="entry name" value="CYCLOINULO-OLIGOSACCHARIDE FRUCTANOTRANSFERASE-RELATED"/>
    <property type="match status" value="1"/>
</dbReference>
<feature type="domain" description="Cytochrome C Planctomycete-type" evidence="4">
    <location>
        <begin position="75"/>
        <end position="135"/>
    </location>
</feature>
<evidence type="ECO:0000313" key="5">
    <source>
        <dbReference type="EMBL" id="TWU13002.1"/>
    </source>
</evidence>
<dbReference type="PANTHER" id="PTHR35889:SF3">
    <property type="entry name" value="F-BOX DOMAIN-CONTAINING PROTEIN"/>
    <property type="match status" value="1"/>
</dbReference>
<organism evidence="5 6">
    <name type="scientific">Symmachiella macrocystis</name>
    <dbReference type="NCBI Taxonomy" id="2527985"/>
    <lineage>
        <taxon>Bacteria</taxon>
        <taxon>Pseudomonadati</taxon>
        <taxon>Planctomycetota</taxon>
        <taxon>Planctomycetia</taxon>
        <taxon>Planctomycetales</taxon>
        <taxon>Planctomycetaceae</taxon>
        <taxon>Symmachiella</taxon>
    </lineage>
</organism>
<name>A0A5C6BMN7_9PLAN</name>